<dbReference type="GO" id="GO:0019432">
    <property type="term" value="P:triglyceride biosynthetic process"/>
    <property type="evidence" value="ECO:0007669"/>
    <property type="project" value="UniProtKB-ARBA"/>
</dbReference>
<evidence type="ECO:0000256" key="27">
    <source>
        <dbReference type="ARBA" id="ARBA00049345"/>
    </source>
</evidence>
<keyword evidence="19" id="KW-0325">Glycoprotein</keyword>
<evidence type="ECO:0000256" key="40">
    <source>
        <dbReference type="ARBA" id="ARBA00080560"/>
    </source>
</evidence>
<evidence type="ECO:0000256" key="19">
    <source>
        <dbReference type="ARBA" id="ARBA00023180"/>
    </source>
</evidence>
<feature type="short sequence motif" description="GXGXXG" evidence="42">
    <location>
        <begin position="14"/>
        <end position="19"/>
    </location>
</feature>
<evidence type="ECO:0000256" key="36">
    <source>
        <dbReference type="ARBA" id="ARBA00053171"/>
    </source>
</evidence>
<feature type="short sequence motif" description="GXSXG" evidence="42">
    <location>
        <begin position="45"/>
        <end position="49"/>
    </location>
</feature>
<comment type="catalytic activity">
    <reaction evidence="26">
        <text>1-(9Z-octadecenoyl)-sn-glycero-3-phosphate + (5Z,8Z,11Z,14Z)-eicosatetraenoyl-CoA = 1-(9Z)-octadecenoyl-2-(5Z,8Z,11Z,14Z)-eicosatetraenoyl-sn-glycero-3-phosphate + CoA</text>
        <dbReference type="Rhea" id="RHEA:37443"/>
        <dbReference type="ChEBI" id="CHEBI:57287"/>
        <dbReference type="ChEBI" id="CHEBI:57368"/>
        <dbReference type="ChEBI" id="CHEBI:74544"/>
        <dbReference type="ChEBI" id="CHEBI:74928"/>
    </reaction>
    <physiologicalReaction direction="left-to-right" evidence="26">
        <dbReference type="Rhea" id="RHEA:37444"/>
    </physiologicalReaction>
</comment>
<dbReference type="InterPro" id="IPR033562">
    <property type="entry name" value="PLPL"/>
</dbReference>
<feature type="active site" description="Nucleophile" evidence="42">
    <location>
        <position position="47"/>
    </location>
</feature>
<evidence type="ECO:0000256" key="10">
    <source>
        <dbReference type="ARBA" id="ARBA00022516"/>
    </source>
</evidence>
<evidence type="ECO:0000256" key="18">
    <source>
        <dbReference type="ARBA" id="ARBA00023136"/>
    </source>
</evidence>
<evidence type="ECO:0000256" key="23">
    <source>
        <dbReference type="ARBA" id="ARBA00023422"/>
    </source>
</evidence>
<comment type="catalytic activity">
    <reaction evidence="35">
        <text>1-(9Z-octadecenoyl)-glycerol + 1,2-di-(9Z-octadecenoyl)-glycerol = 1,2,3-tri-(9Z-octadecenoyl)-glycerol + glycerol</text>
        <dbReference type="Rhea" id="RHEA:38327"/>
        <dbReference type="ChEBI" id="CHEBI:17754"/>
        <dbReference type="ChEBI" id="CHEBI:52323"/>
        <dbReference type="ChEBI" id="CHEBI:53753"/>
        <dbReference type="ChEBI" id="CHEBI:75342"/>
    </reaction>
    <physiologicalReaction direction="left-to-right" evidence="35">
        <dbReference type="Rhea" id="RHEA:38328"/>
    </physiologicalReaction>
</comment>
<dbReference type="SUPFAM" id="SSF52151">
    <property type="entry name" value="FabD/lysophospholipase-like"/>
    <property type="match status" value="1"/>
</dbReference>
<dbReference type="EC" id="2.3.1.51" evidence="7"/>
<keyword evidence="17 42" id="KW-0443">Lipid metabolism</keyword>
<evidence type="ECO:0000256" key="17">
    <source>
        <dbReference type="ARBA" id="ARBA00023098"/>
    </source>
</evidence>
<dbReference type="Proteomes" id="UP000504640">
    <property type="component" value="Unplaced"/>
</dbReference>
<gene>
    <name evidence="45" type="primary">PNPLA3</name>
</gene>
<dbReference type="EC" id="3.1.1.3" evidence="9"/>
<protein>
    <recommendedName>
        <fullName evidence="40">Acylglycerol transacylase</fullName>
        <ecNumber evidence="7">2.3.1.51</ecNumber>
        <ecNumber evidence="9">3.1.1.3</ecNumber>
        <ecNumber evidence="8">3.1.1.4</ecNumber>
    </recommendedName>
    <alternativeName>
        <fullName evidence="41">Adiponutrin</fullName>
    </alternativeName>
    <alternativeName>
        <fullName evidence="39">Calcium-independent phospholipase A2-epsilon</fullName>
    </alternativeName>
    <alternativeName>
        <fullName evidence="25">Lysophosphatidic acid acyltransferase</fullName>
    </alternativeName>
    <alternativeName>
        <fullName evidence="38">Patatin-like phospholipase domain-containing protein 3</fullName>
    </alternativeName>
</protein>
<dbReference type="GO" id="GO:0004623">
    <property type="term" value="F:phospholipase A2 activity"/>
    <property type="evidence" value="ECO:0007669"/>
    <property type="project" value="UniProtKB-EC"/>
</dbReference>
<comment type="function">
    <text evidence="36">Specifically catalyzes coenzyme A (CoA)-dependent acylation of 1-acyl-sn-glycerol 3-phosphate (2-lysophosphatidic acid/LPA) to generate phosphatidic acid (PA), an important metabolic intermediate and precursor for both triglycerides and glycerophospholipids. Does not esterify other lysophospholipids. Acyl donors are long chain (at least C16) fatty acyl-CoAs: arachidonoyl-CoA, linoleoyl-CoA, oleoyl-CoA and at a lesser extent palmitoyl-CoA. Additionally possesses low triacylglycerol lipase and CoA-independent acylglycerol transacylase activities and thus may play a role in acyl-chain remodeling of triglycerides. In vitro may express hydrolytic activity against glycerolipids triacylglycerol, diacylglycerol and monoacylglycerol, with a strong preference for oleic acid as the acyl moiety. However, the triacylglycerol hydrolase activity is controversial and may be very low. Possesses phospholipase A2 activity.</text>
</comment>
<keyword evidence="22" id="KW-0012">Acyltransferase</keyword>
<comment type="catalytic activity">
    <reaction evidence="27">
        <text>1-(9Z-octadecenoyl)-sn-glycero-3-phosphate + (9Z,12Z)-octadecadienoyl-CoA = 1-(9Z)-octadecenoyl-2-(9Z,12Z)-octadecadienoyl-sn-glycero-3-phosphate + CoA</text>
        <dbReference type="Rhea" id="RHEA:37159"/>
        <dbReference type="ChEBI" id="CHEBI:57287"/>
        <dbReference type="ChEBI" id="CHEBI:57383"/>
        <dbReference type="ChEBI" id="CHEBI:74544"/>
        <dbReference type="ChEBI" id="CHEBI:74563"/>
    </reaction>
    <physiologicalReaction direction="left-to-right" evidence="27">
        <dbReference type="Rhea" id="RHEA:37160"/>
    </physiologicalReaction>
</comment>
<dbReference type="GO" id="GO:0005737">
    <property type="term" value="C:cytoplasm"/>
    <property type="evidence" value="ECO:0007669"/>
    <property type="project" value="TreeGrafter"/>
</dbReference>
<comment type="catalytic activity">
    <reaction evidence="2">
        <text>a triacylglycerol + H2O = a diacylglycerol + a fatty acid + H(+)</text>
        <dbReference type="Rhea" id="RHEA:12044"/>
        <dbReference type="ChEBI" id="CHEBI:15377"/>
        <dbReference type="ChEBI" id="CHEBI:15378"/>
        <dbReference type="ChEBI" id="CHEBI:17855"/>
        <dbReference type="ChEBI" id="CHEBI:18035"/>
        <dbReference type="ChEBI" id="CHEBI:28868"/>
        <dbReference type="EC" id="3.1.1.3"/>
    </reaction>
</comment>
<sequence>MYDAESGWSFSFAGCGFLGFYHAGATSCLSEHAPHLLRDARVFFGASAGALNCVSILCKIPLDQLLGILSDLVRKARSRNIGIFHPSFNLNKLLRQILYKYLPANAHQLISGKICISLTRVSDGENVLVSHFWSKDEVVDALLCSCFIPFYSGLIPPSFRGVRYMDGGMSDSMPFIDAKTTITVSPFYGEYDICPKVKSTNFLHVDITKLSLRLCSGNLHLLLMAFVPPDLKVLGEICLRGYLDAFRFLEEKGICSRPQPGLKSSSGGMGSEVTVPAWENMSLESSPELAAMAVRLEGDELLDHLRLSILPWDESILDTLSPKLASALSEALKDRAGYMSNICNWLPVRVMSYVMLPCTLPVESAISIVHRLVTWLLDIPDDIQWLQWVTSKIFTRALMCLLPTSRAQMPASHQQASPCKPKQDWDCWTPCSPVVCPAEAKAEAAPRSILRSSLNFFLGSKVPAGAEGLSAFPSFSLEKSL</sequence>
<dbReference type="PANTHER" id="PTHR12406:SF22">
    <property type="entry name" value="1-ACYLGLYCEROL-3-PHOSPHATE O-ACYLTRANSFERASE PNPLA3"/>
    <property type="match status" value="1"/>
</dbReference>
<evidence type="ECO:0000256" key="16">
    <source>
        <dbReference type="ARBA" id="ARBA00022989"/>
    </source>
</evidence>
<comment type="catalytic activity">
    <reaction evidence="34">
        <text>2 a 1-acylglycerol = a 1,2-diacylglycerol + glycerol</text>
        <dbReference type="Rhea" id="RHEA:44432"/>
        <dbReference type="ChEBI" id="CHEBI:17754"/>
        <dbReference type="ChEBI" id="CHEBI:35759"/>
        <dbReference type="ChEBI" id="CHEBI:49172"/>
    </reaction>
</comment>
<comment type="catalytic activity">
    <reaction evidence="29">
        <text>1-(9Z-octadecenoyl)-glycerol + 1,3-di-(9Z-octadecenoyl)-glycerol = 1,2,3-tri-(9Z-octadecenoyl)-glycerol + glycerol</text>
        <dbReference type="Rhea" id="RHEA:38331"/>
        <dbReference type="ChEBI" id="CHEBI:17754"/>
        <dbReference type="ChEBI" id="CHEBI:53753"/>
        <dbReference type="ChEBI" id="CHEBI:75342"/>
        <dbReference type="ChEBI" id="CHEBI:75735"/>
    </reaction>
    <physiologicalReaction direction="left-to-right" evidence="29">
        <dbReference type="Rhea" id="RHEA:38332"/>
    </physiologicalReaction>
</comment>
<dbReference type="GeneID" id="116538863"/>
<dbReference type="CTD" id="80339"/>
<evidence type="ECO:0000256" key="28">
    <source>
        <dbReference type="ARBA" id="ARBA00049561"/>
    </source>
</evidence>
<evidence type="ECO:0000256" key="11">
    <source>
        <dbReference type="ARBA" id="ARBA00022677"/>
    </source>
</evidence>
<evidence type="ECO:0000256" key="38">
    <source>
        <dbReference type="ARBA" id="ARBA00078886"/>
    </source>
</evidence>
<comment type="catalytic activity">
    <reaction evidence="33">
        <text>a 1-acylglycerol + a 1,2-diacylglycerol = a triacylglycerol + glycerol</text>
        <dbReference type="Rhea" id="RHEA:44436"/>
        <dbReference type="ChEBI" id="CHEBI:17754"/>
        <dbReference type="ChEBI" id="CHEBI:17855"/>
        <dbReference type="ChEBI" id="CHEBI:35759"/>
        <dbReference type="ChEBI" id="CHEBI:49172"/>
    </reaction>
</comment>
<dbReference type="GO" id="GO:0004806">
    <property type="term" value="F:triacylglycerol lipase activity"/>
    <property type="evidence" value="ECO:0007669"/>
    <property type="project" value="UniProtKB-EC"/>
</dbReference>
<dbReference type="RefSeq" id="XP_032117298.1">
    <property type="nucleotide sequence ID" value="XM_032261407.1"/>
</dbReference>
<comment type="pathway">
    <text evidence="24">Phospholipid metabolism.</text>
</comment>
<keyword evidence="42" id="KW-0442">Lipid degradation</keyword>
<keyword evidence="13" id="KW-0812">Transmembrane</keyword>
<evidence type="ECO:0000256" key="33">
    <source>
        <dbReference type="ARBA" id="ARBA00051085"/>
    </source>
</evidence>
<keyword evidence="18" id="KW-0472">Membrane</keyword>
<feature type="active site" description="Proton acceptor" evidence="42">
    <location>
        <position position="166"/>
    </location>
</feature>
<keyword evidence="21" id="KW-1208">Phospholipid metabolism</keyword>
<keyword evidence="20" id="KW-0594">Phospholipid biosynthesis</keyword>
<comment type="pathway">
    <text evidence="6">Lipid metabolism.</text>
</comment>
<evidence type="ECO:0000256" key="7">
    <source>
        <dbReference type="ARBA" id="ARBA00013211"/>
    </source>
</evidence>
<dbReference type="GO" id="GO:0003841">
    <property type="term" value="F:1-acylglycerol-3-phosphate O-acyltransferase activity"/>
    <property type="evidence" value="ECO:0007669"/>
    <property type="project" value="UniProtKB-EC"/>
</dbReference>
<feature type="domain" description="PNPLA" evidence="43">
    <location>
        <begin position="10"/>
        <end position="179"/>
    </location>
</feature>
<evidence type="ECO:0000256" key="2">
    <source>
        <dbReference type="ARBA" id="ARBA00001024"/>
    </source>
</evidence>
<accession>A0A6J3GGZ5</accession>
<dbReference type="GO" id="GO:0016020">
    <property type="term" value="C:membrane"/>
    <property type="evidence" value="ECO:0007669"/>
    <property type="project" value="UniProtKB-SubCell"/>
</dbReference>
<dbReference type="PROSITE" id="PS51635">
    <property type="entry name" value="PNPLA"/>
    <property type="match status" value="1"/>
</dbReference>
<keyword evidence="10" id="KW-0444">Lipid biosynthesis</keyword>
<evidence type="ECO:0000256" key="20">
    <source>
        <dbReference type="ARBA" id="ARBA00023209"/>
    </source>
</evidence>
<dbReference type="GO" id="GO:0055088">
    <property type="term" value="P:lipid homeostasis"/>
    <property type="evidence" value="ECO:0007669"/>
    <property type="project" value="TreeGrafter"/>
</dbReference>
<dbReference type="AlphaFoldDB" id="A0A6J3GGZ5"/>
<evidence type="ECO:0000256" key="42">
    <source>
        <dbReference type="PROSITE-ProRule" id="PRU01161"/>
    </source>
</evidence>
<evidence type="ECO:0000256" key="1">
    <source>
        <dbReference type="ARBA" id="ARBA00000816"/>
    </source>
</evidence>
<evidence type="ECO:0000256" key="12">
    <source>
        <dbReference type="ARBA" id="ARBA00022679"/>
    </source>
</evidence>
<name>A0A6J3GGZ5_SAPAP</name>
<keyword evidence="16" id="KW-1133">Transmembrane helix</keyword>
<evidence type="ECO:0000256" key="30">
    <source>
        <dbReference type="ARBA" id="ARBA00050373"/>
    </source>
</evidence>
<comment type="catalytic activity">
    <reaction evidence="23">
        <text>a 1,2-diacyl-sn-glycero-3-phosphocholine + H2O = a 1-acyl-sn-glycero-3-phosphocholine + a fatty acid + H(+)</text>
        <dbReference type="Rhea" id="RHEA:15801"/>
        <dbReference type="ChEBI" id="CHEBI:15377"/>
        <dbReference type="ChEBI" id="CHEBI:15378"/>
        <dbReference type="ChEBI" id="CHEBI:28868"/>
        <dbReference type="ChEBI" id="CHEBI:57643"/>
        <dbReference type="ChEBI" id="CHEBI:58168"/>
        <dbReference type="EC" id="3.1.1.4"/>
    </reaction>
    <physiologicalReaction direction="left-to-right" evidence="23">
        <dbReference type="Rhea" id="RHEA:15802"/>
    </physiologicalReaction>
</comment>
<feature type="short sequence motif" description="DGA/G" evidence="42">
    <location>
        <begin position="166"/>
        <end position="168"/>
    </location>
</feature>
<evidence type="ECO:0000256" key="31">
    <source>
        <dbReference type="ARBA" id="ARBA00050561"/>
    </source>
</evidence>
<evidence type="ECO:0000256" key="24">
    <source>
        <dbReference type="ARBA" id="ARBA00025707"/>
    </source>
</evidence>
<evidence type="ECO:0000256" key="34">
    <source>
        <dbReference type="ARBA" id="ARBA00052543"/>
    </source>
</evidence>
<evidence type="ECO:0000256" key="22">
    <source>
        <dbReference type="ARBA" id="ARBA00023315"/>
    </source>
</evidence>
<dbReference type="GO" id="GO:0001676">
    <property type="term" value="P:long-chain fatty acid metabolic process"/>
    <property type="evidence" value="ECO:0007669"/>
    <property type="project" value="UniProtKB-ARBA"/>
</dbReference>
<evidence type="ECO:0000256" key="41">
    <source>
        <dbReference type="ARBA" id="ARBA00083280"/>
    </source>
</evidence>
<evidence type="ECO:0000256" key="32">
    <source>
        <dbReference type="ARBA" id="ARBA00050827"/>
    </source>
</evidence>
<dbReference type="GO" id="GO:0005811">
    <property type="term" value="C:lipid droplet"/>
    <property type="evidence" value="ECO:0007669"/>
    <property type="project" value="UniProtKB-SubCell"/>
</dbReference>
<keyword evidence="14 42" id="KW-0378">Hydrolase</keyword>
<evidence type="ECO:0000256" key="35">
    <source>
        <dbReference type="ARBA" id="ARBA00052658"/>
    </source>
</evidence>
<evidence type="ECO:0000256" key="5">
    <source>
        <dbReference type="ARBA" id="ARBA00004502"/>
    </source>
</evidence>
<keyword evidence="12" id="KW-0808">Transferase</keyword>
<comment type="catalytic activity">
    <reaction evidence="30">
        <text>1,2,3-tri-(9Z-octadecenoyl)-glycerol + H2O = 1,3-di-(9Z-octadecenoyl)-glycerol + (9Z)-octadecenoate + H(+)</text>
        <dbReference type="Rhea" id="RHEA:38387"/>
        <dbReference type="ChEBI" id="CHEBI:15377"/>
        <dbReference type="ChEBI" id="CHEBI:15378"/>
        <dbReference type="ChEBI" id="CHEBI:30823"/>
        <dbReference type="ChEBI" id="CHEBI:53753"/>
        <dbReference type="ChEBI" id="CHEBI:75735"/>
    </reaction>
    <physiologicalReaction direction="left-to-right" evidence="30">
        <dbReference type="Rhea" id="RHEA:38388"/>
    </physiologicalReaction>
</comment>
<evidence type="ECO:0000313" key="45">
    <source>
        <dbReference type="RefSeq" id="XP_032117298.1"/>
    </source>
</evidence>
<comment type="catalytic activity">
    <reaction evidence="1">
        <text>1-(9Z-octadecenoyl)-sn-glycero-3-phosphate + hexadecanoyl-CoA = 1-(9Z)-octadecenoyl-2-hexadecanoyl-sn-glycero-3-phosphate + CoA</text>
        <dbReference type="Rhea" id="RHEA:37143"/>
        <dbReference type="ChEBI" id="CHEBI:57287"/>
        <dbReference type="ChEBI" id="CHEBI:57379"/>
        <dbReference type="ChEBI" id="CHEBI:74544"/>
        <dbReference type="ChEBI" id="CHEBI:74551"/>
    </reaction>
    <physiologicalReaction direction="left-to-right" evidence="1">
        <dbReference type="Rhea" id="RHEA:37144"/>
    </physiologicalReaction>
</comment>
<dbReference type="Gene3D" id="3.40.1090.10">
    <property type="entry name" value="Cytosolic phospholipase A2 catalytic domain"/>
    <property type="match status" value="1"/>
</dbReference>
<dbReference type="FunFam" id="3.40.1090.10:FF:000042">
    <property type="entry name" value="Patatin-like phospholipase domain-containing 3"/>
    <property type="match status" value="1"/>
</dbReference>
<evidence type="ECO:0000256" key="4">
    <source>
        <dbReference type="ARBA" id="ARBA00004167"/>
    </source>
</evidence>
<organism evidence="44 45">
    <name type="scientific">Sapajus apella</name>
    <name type="common">Brown-capped capuchin</name>
    <name type="synonym">Cebus apella</name>
    <dbReference type="NCBI Taxonomy" id="9515"/>
    <lineage>
        <taxon>Eukaryota</taxon>
        <taxon>Metazoa</taxon>
        <taxon>Chordata</taxon>
        <taxon>Craniata</taxon>
        <taxon>Vertebrata</taxon>
        <taxon>Euteleostomi</taxon>
        <taxon>Mammalia</taxon>
        <taxon>Eutheria</taxon>
        <taxon>Euarchontoglires</taxon>
        <taxon>Primates</taxon>
        <taxon>Haplorrhini</taxon>
        <taxon>Platyrrhini</taxon>
        <taxon>Cebidae</taxon>
        <taxon>Cebinae</taxon>
        <taxon>Sapajus</taxon>
    </lineage>
</organism>
<dbReference type="GO" id="GO:0019433">
    <property type="term" value="P:triglyceride catabolic process"/>
    <property type="evidence" value="ECO:0007669"/>
    <property type="project" value="UniProtKB-ARBA"/>
</dbReference>
<dbReference type="GO" id="GO:0035727">
    <property type="term" value="F:lysophosphatidic acid binding"/>
    <property type="evidence" value="ECO:0007669"/>
    <property type="project" value="UniProtKB-ARBA"/>
</dbReference>
<evidence type="ECO:0000259" key="43">
    <source>
        <dbReference type="PROSITE" id="PS51635"/>
    </source>
</evidence>
<evidence type="ECO:0000256" key="3">
    <source>
        <dbReference type="ARBA" id="ARBA00001141"/>
    </source>
</evidence>
<evidence type="ECO:0000256" key="8">
    <source>
        <dbReference type="ARBA" id="ARBA00013278"/>
    </source>
</evidence>
<keyword evidence="15" id="KW-0735">Signal-anchor</keyword>
<dbReference type="InterPro" id="IPR016035">
    <property type="entry name" value="Acyl_Trfase/lysoPLipase"/>
</dbReference>
<dbReference type="Pfam" id="PF01734">
    <property type="entry name" value="Patatin"/>
    <property type="match status" value="1"/>
</dbReference>
<evidence type="ECO:0000256" key="13">
    <source>
        <dbReference type="ARBA" id="ARBA00022692"/>
    </source>
</evidence>
<evidence type="ECO:0000256" key="14">
    <source>
        <dbReference type="ARBA" id="ARBA00022801"/>
    </source>
</evidence>
<evidence type="ECO:0000256" key="15">
    <source>
        <dbReference type="ARBA" id="ARBA00022968"/>
    </source>
</evidence>
<dbReference type="EC" id="3.1.1.4" evidence="8"/>
<evidence type="ECO:0000256" key="9">
    <source>
        <dbReference type="ARBA" id="ARBA00013279"/>
    </source>
</evidence>
<keyword evidence="44" id="KW-1185">Reference proteome</keyword>
<proteinExistence type="predicted"/>
<dbReference type="GO" id="GO:0006654">
    <property type="term" value="P:phosphatidic acid biosynthetic process"/>
    <property type="evidence" value="ECO:0007669"/>
    <property type="project" value="UniProtKB-ARBA"/>
</dbReference>
<evidence type="ECO:0000313" key="44">
    <source>
        <dbReference type="Proteomes" id="UP000504640"/>
    </source>
</evidence>
<keyword evidence="11" id="KW-0551">Lipid droplet</keyword>
<evidence type="ECO:0000256" key="39">
    <source>
        <dbReference type="ARBA" id="ARBA00079790"/>
    </source>
</evidence>
<dbReference type="PANTHER" id="PTHR12406">
    <property type="entry name" value="CALCIUM-INDEPENDENT PHOSPHOLIPASE A2 IPLA2 -RELATED"/>
    <property type="match status" value="1"/>
</dbReference>
<comment type="catalytic activity">
    <reaction evidence="31">
        <text>a 1-acylglycerol + a 1,3-diacylglycerol = a triacylglycerol + glycerol</text>
        <dbReference type="Rhea" id="RHEA:44440"/>
        <dbReference type="ChEBI" id="CHEBI:17754"/>
        <dbReference type="ChEBI" id="CHEBI:17855"/>
        <dbReference type="ChEBI" id="CHEBI:35759"/>
        <dbReference type="ChEBI" id="CHEBI:47777"/>
    </reaction>
</comment>
<comment type="catalytic activity">
    <reaction evidence="3">
        <text>a 1-acyl-sn-glycero-3-phosphate + an acyl-CoA = a 1,2-diacyl-sn-glycero-3-phosphate + CoA</text>
        <dbReference type="Rhea" id="RHEA:19709"/>
        <dbReference type="ChEBI" id="CHEBI:57287"/>
        <dbReference type="ChEBI" id="CHEBI:57970"/>
        <dbReference type="ChEBI" id="CHEBI:58342"/>
        <dbReference type="ChEBI" id="CHEBI:58608"/>
        <dbReference type="EC" id="2.3.1.51"/>
    </reaction>
</comment>
<comment type="catalytic activity">
    <reaction evidence="32">
        <text>2 1-(9Z-octadecenoyl)-glycerol = 1,2-di-(9Z-octadecenoyl)-glycerol + glycerol</text>
        <dbReference type="Rhea" id="RHEA:38323"/>
        <dbReference type="ChEBI" id="CHEBI:17754"/>
        <dbReference type="ChEBI" id="CHEBI:52323"/>
        <dbReference type="ChEBI" id="CHEBI:75342"/>
    </reaction>
    <physiologicalReaction direction="left-to-right" evidence="32">
        <dbReference type="Rhea" id="RHEA:38324"/>
    </physiologicalReaction>
</comment>
<evidence type="ECO:0000256" key="6">
    <source>
        <dbReference type="ARBA" id="ARBA00005189"/>
    </source>
</evidence>
<dbReference type="FunFam" id="3.40.1090.10:FF:000003">
    <property type="entry name" value="Patatin-like phospholipase domain-containing protein 2"/>
    <property type="match status" value="1"/>
</dbReference>
<comment type="subcellular location">
    <subcellularLocation>
        <location evidence="5">Lipid droplet</location>
    </subcellularLocation>
    <subcellularLocation>
        <location evidence="4">Membrane</location>
        <topology evidence="4">Single-pass membrane protein</topology>
    </subcellularLocation>
</comment>
<evidence type="ECO:0000256" key="25">
    <source>
        <dbReference type="ARBA" id="ARBA00032101"/>
    </source>
</evidence>
<reference evidence="45" key="1">
    <citation type="submission" date="2025-08" db="UniProtKB">
        <authorList>
            <consortium name="RefSeq"/>
        </authorList>
    </citation>
    <scope>IDENTIFICATION</scope>
    <source>
        <tissue evidence="45">Blood</tissue>
    </source>
</reference>
<comment type="catalytic activity">
    <reaction evidence="28">
        <text>1-(9Z-octadecenoyl)-sn-glycero-3-phosphate + (9Z)-octadecenoyl-CoA = 1,2-di-(9Z-octadecenoyl)-sn-glycero-3-phosphate + CoA</text>
        <dbReference type="Rhea" id="RHEA:37131"/>
        <dbReference type="ChEBI" id="CHEBI:57287"/>
        <dbReference type="ChEBI" id="CHEBI:57387"/>
        <dbReference type="ChEBI" id="CHEBI:74544"/>
        <dbReference type="ChEBI" id="CHEBI:74546"/>
    </reaction>
    <physiologicalReaction direction="left-to-right" evidence="28">
        <dbReference type="Rhea" id="RHEA:37132"/>
    </physiologicalReaction>
</comment>
<dbReference type="InterPro" id="IPR002641">
    <property type="entry name" value="PNPLA_dom"/>
</dbReference>
<evidence type="ECO:0000256" key="29">
    <source>
        <dbReference type="ARBA" id="ARBA00050245"/>
    </source>
</evidence>
<dbReference type="GO" id="GO:0036042">
    <property type="term" value="F:long-chain fatty acyl-CoA binding"/>
    <property type="evidence" value="ECO:0007669"/>
    <property type="project" value="UniProtKB-ARBA"/>
</dbReference>
<evidence type="ECO:0000256" key="26">
    <source>
        <dbReference type="ARBA" id="ARBA00048770"/>
    </source>
</evidence>
<evidence type="ECO:0000256" key="37">
    <source>
        <dbReference type="ARBA" id="ARBA00060536"/>
    </source>
</evidence>
<comment type="pathway">
    <text evidence="37">Glycerolipid metabolism.</text>
</comment>
<evidence type="ECO:0000256" key="21">
    <source>
        <dbReference type="ARBA" id="ARBA00023264"/>
    </source>
</evidence>